<evidence type="ECO:0000313" key="12">
    <source>
        <dbReference type="EMBL" id="EPS34535.1"/>
    </source>
</evidence>
<dbReference type="HOGENOM" id="CLU_030739_1_0_1"/>
<sequence length="402" mass="45518">MDCQGQTKPIPAYYCCYLLRSTVRHASLYIGSTPNPTRRLPQHNGDIKGGAKRTSRDKLRPWEMALVVEGFMSRLGALQFEWAWQHPDKSRHLLKEGQDLDEEIQMSSASHQGKTKSRAYRSRKSLTAHLEDLHSLLRSVYFASWPLRVRFFRADVYRVWKIWNERVDIPLPNDKVILDGDCLGQTESEAAVGSVHGLPVDYRNLESYLEKSAFLLEDTSDLQCTLCKAPLRPAGEQIVVCSQTECRGAHHLLCLSEAFLQNAPSSDITVPTFGCCPVCKNIVQWPLMMQELSLRNRGEAEVRVILRKKEKRERKDIAAGPSSHLSATRNENVSKEPDQQTPPASANFSGIDDHPLSEDWYESVELESDTDHGMPGKRPAPPPSRLEIVIEDSDWEDAEIIE</sequence>
<dbReference type="GO" id="GO:0033557">
    <property type="term" value="C:Slx1-Slx4 complex"/>
    <property type="evidence" value="ECO:0007669"/>
    <property type="project" value="UniProtKB-UniRule"/>
</dbReference>
<evidence type="ECO:0000256" key="9">
    <source>
        <dbReference type="HAMAP-Rule" id="MF_03100"/>
    </source>
</evidence>
<evidence type="ECO:0000256" key="10">
    <source>
        <dbReference type="SAM" id="MobiDB-lite"/>
    </source>
</evidence>
<comment type="function">
    <text evidence="9">Catalytic subunit of the SLX1-SLX4 structure-specific endonuclease that resolves DNA secondary structures generated during DNA repair and recombination. Has endonuclease activity towards branched DNA substrates, introducing single-strand cuts in duplex DNA close to junctions with ss-DNA.</text>
</comment>
<keyword evidence="1 9" id="KW-0540">Nuclease</keyword>
<feature type="compositionally biased region" description="Acidic residues" evidence="10">
    <location>
        <begin position="389"/>
        <end position="402"/>
    </location>
</feature>
<keyword evidence="3 9" id="KW-0227">DNA damage</keyword>
<dbReference type="GO" id="GO:0008270">
    <property type="term" value="F:zinc ion binding"/>
    <property type="evidence" value="ECO:0007669"/>
    <property type="project" value="UniProtKB-KW"/>
</dbReference>
<keyword evidence="8 9" id="KW-0539">Nucleus</keyword>
<comment type="caution">
    <text evidence="9">Lacks conserved residue(s) required for the propagation of feature annotation.</text>
</comment>
<dbReference type="OrthoDB" id="24645at2759"/>
<keyword evidence="2 9" id="KW-0255">Endonuclease</keyword>
<dbReference type="InterPro" id="IPR035901">
    <property type="entry name" value="GIY-YIG_endonuc_sf"/>
</dbReference>
<keyword evidence="4" id="KW-0863">Zinc-finger</keyword>
<keyword evidence="7 9" id="KW-0234">DNA repair</keyword>
<dbReference type="InterPro" id="IPR027520">
    <property type="entry name" value="Slx1"/>
</dbReference>
<feature type="region of interest" description="Disordered" evidence="10">
    <location>
        <begin position="34"/>
        <end position="55"/>
    </location>
</feature>
<dbReference type="GO" id="GO:0008821">
    <property type="term" value="F:crossover junction DNA endonuclease activity"/>
    <property type="evidence" value="ECO:0007669"/>
    <property type="project" value="TreeGrafter"/>
</dbReference>
<comment type="subunit">
    <text evidence="9">Forms a heterodimer with SLX4.</text>
</comment>
<comment type="cofactor">
    <cofactor evidence="9">
        <name>a divalent metal cation</name>
        <dbReference type="ChEBI" id="CHEBI:60240"/>
    </cofactor>
</comment>
<dbReference type="Pfam" id="PF01541">
    <property type="entry name" value="GIY-YIG"/>
    <property type="match status" value="1"/>
</dbReference>
<dbReference type="HAMAP" id="MF_03100">
    <property type="entry name" value="Endonuc_su_Slx1"/>
    <property type="match status" value="1"/>
</dbReference>
<dbReference type="CDD" id="cd10455">
    <property type="entry name" value="GIY-YIG_SLX1"/>
    <property type="match status" value="1"/>
</dbReference>
<dbReference type="PhylomeDB" id="S7ZUW7"/>
<evidence type="ECO:0000256" key="4">
    <source>
        <dbReference type="ARBA" id="ARBA00022771"/>
    </source>
</evidence>
<dbReference type="InterPro" id="IPR050381">
    <property type="entry name" value="SLX1_endonuclease"/>
</dbReference>
<evidence type="ECO:0000313" key="13">
    <source>
        <dbReference type="Proteomes" id="UP000019376"/>
    </source>
</evidence>
<dbReference type="Pfam" id="PF21202">
    <property type="entry name" value="SLX1_C"/>
    <property type="match status" value="1"/>
</dbReference>
<proteinExistence type="inferred from homology"/>
<dbReference type="EMBL" id="KB644415">
    <property type="protein sequence ID" value="EPS34535.1"/>
    <property type="molecule type" value="Genomic_DNA"/>
</dbReference>
<dbReference type="Gene3D" id="3.40.1440.10">
    <property type="entry name" value="GIY-YIG endonuclease"/>
    <property type="match status" value="1"/>
</dbReference>
<keyword evidence="4" id="KW-0862">Zinc</keyword>
<protein>
    <recommendedName>
        <fullName evidence="11">GIY-YIG domain-containing protein</fullName>
    </recommendedName>
</protein>
<evidence type="ECO:0000256" key="8">
    <source>
        <dbReference type="ARBA" id="ARBA00023242"/>
    </source>
</evidence>
<dbReference type="GO" id="GO:0000724">
    <property type="term" value="P:double-strand break repair via homologous recombination"/>
    <property type="evidence" value="ECO:0007669"/>
    <property type="project" value="TreeGrafter"/>
</dbReference>
<dbReference type="PANTHER" id="PTHR20208:SF10">
    <property type="entry name" value="STRUCTURE-SPECIFIC ENDONUCLEASE SUBUNIT SLX1"/>
    <property type="match status" value="1"/>
</dbReference>
<dbReference type="GO" id="GO:0017108">
    <property type="term" value="F:5'-flap endonuclease activity"/>
    <property type="evidence" value="ECO:0007669"/>
    <property type="project" value="InterPro"/>
</dbReference>
<comment type="similarity">
    <text evidence="9">Belongs to the SLX1 family.</text>
</comment>
<evidence type="ECO:0000256" key="3">
    <source>
        <dbReference type="ARBA" id="ARBA00022763"/>
    </source>
</evidence>
<keyword evidence="5 9" id="KW-0378">Hydrolase</keyword>
<dbReference type="Gene3D" id="3.30.40.10">
    <property type="entry name" value="Zinc/RING finger domain, C3HC4 (zinc finger)"/>
    <property type="match status" value="1"/>
</dbReference>
<dbReference type="PROSITE" id="PS50164">
    <property type="entry name" value="GIY_YIG"/>
    <property type="match status" value="1"/>
</dbReference>
<dbReference type="Proteomes" id="UP000019376">
    <property type="component" value="Unassembled WGS sequence"/>
</dbReference>
<evidence type="ECO:0000256" key="7">
    <source>
        <dbReference type="ARBA" id="ARBA00023204"/>
    </source>
</evidence>
<keyword evidence="13" id="KW-1185">Reference proteome</keyword>
<accession>S7ZUW7</accession>
<dbReference type="InterPro" id="IPR000305">
    <property type="entry name" value="GIY-YIG_endonuc"/>
</dbReference>
<keyword evidence="4" id="KW-0479">Metal-binding</keyword>
<feature type="region of interest" description="Disordered" evidence="10">
    <location>
        <begin position="313"/>
        <end position="402"/>
    </location>
</feature>
<evidence type="ECO:0000256" key="2">
    <source>
        <dbReference type="ARBA" id="ARBA00022759"/>
    </source>
</evidence>
<comment type="subcellular location">
    <subcellularLocation>
        <location evidence="9">Nucleus</location>
    </subcellularLocation>
</comment>
<reference evidence="12 13" key="1">
    <citation type="journal article" date="2013" name="PLoS ONE">
        <title>Genomic and secretomic analyses reveal unique features of the lignocellulolytic enzyme system of Penicillium decumbens.</title>
        <authorList>
            <person name="Liu G."/>
            <person name="Zhang L."/>
            <person name="Wei X."/>
            <person name="Zou G."/>
            <person name="Qin Y."/>
            <person name="Ma L."/>
            <person name="Li J."/>
            <person name="Zheng H."/>
            <person name="Wang S."/>
            <person name="Wang C."/>
            <person name="Xun L."/>
            <person name="Zhao G.-P."/>
            <person name="Zhou Z."/>
            <person name="Qu Y."/>
        </authorList>
    </citation>
    <scope>NUCLEOTIDE SEQUENCE [LARGE SCALE GENOMIC DNA]</scope>
    <source>
        <strain evidence="13">114-2 / CGMCC 5302</strain>
    </source>
</reference>
<dbReference type="eggNOG" id="KOG3005">
    <property type="taxonomic scope" value="Eukaryota"/>
</dbReference>
<dbReference type="STRING" id="933388.S7ZUW7"/>
<organism evidence="12 13">
    <name type="scientific">Penicillium oxalicum (strain 114-2 / CGMCC 5302)</name>
    <name type="common">Penicillium decumbens</name>
    <dbReference type="NCBI Taxonomy" id="933388"/>
    <lineage>
        <taxon>Eukaryota</taxon>
        <taxon>Fungi</taxon>
        <taxon>Dikarya</taxon>
        <taxon>Ascomycota</taxon>
        <taxon>Pezizomycotina</taxon>
        <taxon>Eurotiomycetes</taxon>
        <taxon>Eurotiomycetidae</taxon>
        <taxon>Eurotiales</taxon>
        <taxon>Aspergillaceae</taxon>
        <taxon>Penicillium</taxon>
    </lineage>
</organism>
<dbReference type="FunFam" id="3.40.1440.10:FF:000006">
    <property type="entry name" value="Structure-specific endonuclease subunit SLX1"/>
    <property type="match status" value="1"/>
</dbReference>
<evidence type="ECO:0000259" key="11">
    <source>
        <dbReference type="PROSITE" id="PS50164"/>
    </source>
</evidence>
<dbReference type="PANTHER" id="PTHR20208">
    <property type="entry name" value="STRUCTURE-SPECIFIC ENDONUCLEASE SUBUNIT SLX1"/>
    <property type="match status" value="1"/>
</dbReference>
<name>S7ZUW7_PENO1</name>
<keyword evidence="6 9" id="KW-0233">DNA recombination</keyword>
<feature type="compositionally biased region" description="Acidic residues" evidence="10">
    <location>
        <begin position="359"/>
        <end position="368"/>
    </location>
</feature>
<dbReference type="InterPro" id="IPR013083">
    <property type="entry name" value="Znf_RING/FYVE/PHD"/>
</dbReference>
<feature type="domain" description="GIY-YIG" evidence="11">
    <location>
        <begin position="12"/>
        <end position="94"/>
    </location>
</feature>
<dbReference type="InterPro" id="IPR048749">
    <property type="entry name" value="SLX1_C"/>
</dbReference>
<evidence type="ECO:0000256" key="5">
    <source>
        <dbReference type="ARBA" id="ARBA00022801"/>
    </source>
</evidence>
<evidence type="ECO:0000256" key="1">
    <source>
        <dbReference type="ARBA" id="ARBA00022722"/>
    </source>
</evidence>
<evidence type="ECO:0000256" key="6">
    <source>
        <dbReference type="ARBA" id="ARBA00023172"/>
    </source>
</evidence>
<gene>
    <name evidence="12" type="ORF">PDE_09499</name>
</gene>
<dbReference type="AlphaFoldDB" id="S7ZUW7"/>
<feature type="compositionally biased region" description="Polar residues" evidence="10">
    <location>
        <begin position="339"/>
        <end position="348"/>
    </location>
</feature>